<sequence>MKKQMKWTAAAMAAVMAFSLTACSGGTDSGSTSQASGTAETSSGEKVTIKFANYALLEDAYTEFWEGVKTGFEAENPDITIEWVTAPYADIVSTVTTMAGGGDKVDMIFGEGTWTSSLVDSGLIIPVTDVLSQEYLDGFYENSLEASMVDGEIYTLPMYMSPFILYYNTDILQKAGVESVPTTYDELLAACEKISGMTTEDGNAIYPFGQTTASVAISGSAINSMIFNFGGEVLTADGQLSIDNDGFKQTFEMLKQLDEKGYTPENCKLKDLRNLFALGQLAMYYDQSWGISGVENINPDILSVTASANPLAGGSGEGASLLSTQTLFYCDNGDANRAACAKLTEYLMSDEVLGDYLNNIVPGYPTLKTMSMPDNPVLQGSLGSIDKAVAAPSVPAMNDLNLELCTLAQAVTVTGTDVDTAIEEFRTAATNIIG</sequence>
<evidence type="ECO:0000256" key="2">
    <source>
        <dbReference type="ARBA" id="ARBA00022448"/>
    </source>
</evidence>
<dbReference type="PANTHER" id="PTHR30061:SF50">
    <property type="entry name" value="MALTOSE_MALTODEXTRIN-BINDING PERIPLASMIC PROTEIN"/>
    <property type="match status" value="1"/>
</dbReference>
<evidence type="ECO:0000256" key="3">
    <source>
        <dbReference type="ARBA" id="ARBA00022729"/>
    </source>
</evidence>
<dbReference type="Gene3D" id="3.40.190.10">
    <property type="entry name" value="Periplasmic binding protein-like II"/>
    <property type="match status" value="1"/>
</dbReference>
<gene>
    <name evidence="5" type="ORF">INF35_12595</name>
</gene>
<evidence type="ECO:0000256" key="1">
    <source>
        <dbReference type="ARBA" id="ARBA00008520"/>
    </source>
</evidence>
<accession>A0ABR9R642</accession>
<name>A0ABR9R642_9FIRM</name>
<dbReference type="Pfam" id="PF13416">
    <property type="entry name" value="SBP_bac_8"/>
    <property type="match status" value="1"/>
</dbReference>
<dbReference type="PROSITE" id="PS51257">
    <property type="entry name" value="PROKAR_LIPOPROTEIN"/>
    <property type="match status" value="1"/>
</dbReference>
<dbReference type="InterPro" id="IPR006059">
    <property type="entry name" value="SBP"/>
</dbReference>
<keyword evidence="2" id="KW-0813">Transport</keyword>
<comment type="similarity">
    <text evidence="1">Belongs to the bacterial solute-binding protein 1 family.</text>
</comment>
<proteinExistence type="inferred from homology"/>
<protein>
    <submittedName>
        <fullName evidence="5">Extracellular solute-binding protein</fullName>
    </submittedName>
</protein>
<dbReference type="RefSeq" id="WP_193502928.1">
    <property type="nucleotide sequence ID" value="NZ_JADCKC010000003.1"/>
</dbReference>
<organism evidence="5 6">
    <name type="scientific">Gemmiger gallinarum</name>
    <dbReference type="NCBI Taxonomy" id="2779354"/>
    <lineage>
        <taxon>Bacteria</taxon>
        <taxon>Bacillati</taxon>
        <taxon>Bacillota</taxon>
        <taxon>Clostridia</taxon>
        <taxon>Eubacteriales</taxon>
        <taxon>Gemmiger</taxon>
    </lineage>
</organism>
<evidence type="ECO:0000256" key="4">
    <source>
        <dbReference type="SAM" id="SignalP"/>
    </source>
</evidence>
<feature type="signal peptide" evidence="4">
    <location>
        <begin position="1"/>
        <end position="24"/>
    </location>
</feature>
<dbReference type="SUPFAM" id="SSF53850">
    <property type="entry name" value="Periplasmic binding protein-like II"/>
    <property type="match status" value="1"/>
</dbReference>
<keyword evidence="6" id="KW-1185">Reference proteome</keyword>
<feature type="chain" id="PRO_5046975314" evidence="4">
    <location>
        <begin position="25"/>
        <end position="434"/>
    </location>
</feature>
<comment type="caution">
    <text evidence="5">The sequence shown here is derived from an EMBL/GenBank/DDBJ whole genome shotgun (WGS) entry which is preliminary data.</text>
</comment>
<dbReference type="EMBL" id="JADCKC010000003">
    <property type="protein sequence ID" value="MBE5038629.1"/>
    <property type="molecule type" value="Genomic_DNA"/>
</dbReference>
<dbReference type="PANTHER" id="PTHR30061">
    <property type="entry name" value="MALTOSE-BINDING PERIPLASMIC PROTEIN"/>
    <property type="match status" value="1"/>
</dbReference>
<evidence type="ECO:0000313" key="6">
    <source>
        <dbReference type="Proteomes" id="UP000768567"/>
    </source>
</evidence>
<evidence type="ECO:0000313" key="5">
    <source>
        <dbReference type="EMBL" id="MBE5038629.1"/>
    </source>
</evidence>
<reference evidence="5 6" key="1">
    <citation type="submission" date="2020-10" db="EMBL/GenBank/DDBJ databases">
        <title>ChiBAC.</title>
        <authorList>
            <person name="Zenner C."/>
            <person name="Hitch T.C.A."/>
            <person name="Clavel T."/>
        </authorList>
    </citation>
    <scope>NUCLEOTIDE SEQUENCE [LARGE SCALE GENOMIC DNA]</scope>
    <source>
        <strain evidence="5 6">DSM 109015</strain>
    </source>
</reference>
<dbReference type="Proteomes" id="UP000768567">
    <property type="component" value="Unassembled WGS sequence"/>
</dbReference>
<keyword evidence="3 4" id="KW-0732">Signal</keyword>